<evidence type="ECO:0000256" key="1">
    <source>
        <dbReference type="SAM" id="Phobius"/>
    </source>
</evidence>
<keyword evidence="1" id="KW-0472">Membrane</keyword>
<evidence type="ECO:0000313" key="2">
    <source>
        <dbReference type="EMBL" id="KKU76310.1"/>
    </source>
</evidence>
<gene>
    <name evidence="2" type="ORF">UY02_C0025G0002</name>
</gene>
<dbReference type="Proteomes" id="UP000034682">
    <property type="component" value="Unassembled WGS sequence"/>
</dbReference>
<keyword evidence="1" id="KW-1133">Transmembrane helix</keyword>
<keyword evidence="1" id="KW-0812">Transmembrane</keyword>
<reference evidence="2 3" key="1">
    <citation type="journal article" date="2015" name="Nature">
        <title>rRNA introns, odd ribosomes, and small enigmatic genomes across a large radiation of phyla.</title>
        <authorList>
            <person name="Brown C.T."/>
            <person name="Hug L.A."/>
            <person name="Thomas B.C."/>
            <person name="Sharon I."/>
            <person name="Castelle C.J."/>
            <person name="Singh A."/>
            <person name="Wilkins M.J."/>
            <person name="Williams K.H."/>
            <person name="Banfield J.F."/>
        </authorList>
    </citation>
    <scope>NUCLEOTIDE SEQUENCE [LARGE SCALE GENOMIC DNA]</scope>
</reference>
<proteinExistence type="predicted"/>
<dbReference type="AlphaFoldDB" id="A0A0G1W1Y3"/>
<evidence type="ECO:0000313" key="3">
    <source>
        <dbReference type="Proteomes" id="UP000034682"/>
    </source>
</evidence>
<feature type="transmembrane region" description="Helical" evidence="1">
    <location>
        <begin position="64"/>
        <end position="86"/>
    </location>
</feature>
<dbReference type="EMBL" id="LCOK01000025">
    <property type="protein sequence ID" value="KKU76310.1"/>
    <property type="molecule type" value="Genomic_DNA"/>
</dbReference>
<comment type="caution">
    <text evidence="2">The sequence shown here is derived from an EMBL/GenBank/DDBJ whole genome shotgun (WGS) entry which is preliminary data.</text>
</comment>
<accession>A0A0G1W1Y3</accession>
<name>A0A0G1W1Y3_9BACT</name>
<sequence>MRQILAVTILLAVAGFAGLGFFVMSHEGAHGHHGCVAASALGTTCPDAGDIVGFLGFHIGAFKSFSNAVFTAFSLIVFTAFLYIFAWHARIREARFLLERKIALARDVSLGFFEKPFIQWLALHENSPALA</sequence>
<protein>
    <submittedName>
        <fullName evidence="2">Uncharacterized protein</fullName>
    </submittedName>
</protein>
<organism evidence="2 3">
    <name type="scientific">Candidatus Giovannonibacteria bacterium GW2011_GWB1_47_6b</name>
    <dbReference type="NCBI Taxonomy" id="1618655"/>
    <lineage>
        <taxon>Bacteria</taxon>
        <taxon>Candidatus Giovannoniibacteriota</taxon>
    </lineage>
</organism>